<name>A0ABW0ZFJ6_9ACTN</name>
<evidence type="ECO:0000313" key="2">
    <source>
        <dbReference type="EMBL" id="MFC5727878.1"/>
    </source>
</evidence>
<reference evidence="3" key="1">
    <citation type="journal article" date="2019" name="Int. J. Syst. Evol. Microbiol.">
        <title>The Global Catalogue of Microorganisms (GCM) 10K type strain sequencing project: providing services to taxonomists for standard genome sequencing and annotation.</title>
        <authorList>
            <consortium name="The Broad Institute Genomics Platform"/>
            <consortium name="The Broad Institute Genome Sequencing Center for Infectious Disease"/>
            <person name="Wu L."/>
            <person name="Ma J."/>
        </authorList>
    </citation>
    <scope>NUCLEOTIDE SEQUENCE [LARGE SCALE GENOMIC DNA]</scope>
    <source>
        <strain evidence="3">YIM 94188</strain>
    </source>
</reference>
<protein>
    <submittedName>
        <fullName evidence="2">Dynamin family protein</fullName>
    </submittedName>
</protein>
<proteinExistence type="predicted"/>
<keyword evidence="3" id="KW-1185">Reference proteome</keyword>
<dbReference type="RefSeq" id="WP_240769568.1">
    <property type="nucleotide sequence ID" value="NZ_JBHSNS010000001.1"/>
</dbReference>
<comment type="caution">
    <text evidence="2">The sequence shown here is derived from an EMBL/GenBank/DDBJ whole genome shotgun (WGS) entry which is preliminary data.</text>
</comment>
<dbReference type="EMBL" id="JBHSNS010000001">
    <property type="protein sequence ID" value="MFC5727878.1"/>
    <property type="molecule type" value="Genomic_DNA"/>
</dbReference>
<dbReference type="Gene3D" id="3.40.50.300">
    <property type="entry name" value="P-loop containing nucleotide triphosphate hydrolases"/>
    <property type="match status" value="1"/>
</dbReference>
<feature type="domain" description="Dynamin N-terminal" evidence="1">
    <location>
        <begin position="76"/>
        <end position="213"/>
    </location>
</feature>
<dbReference type="Pfam" id="PF00350">
    <property type="entry name" value="Dynamin_N"/>
    <property type="match status" value="1"/>
</dbReference>
<gene>
    <name evidence="2" type="ORF">ACFPQB_03050</name>
</gene>
<dbReference type="Proteomes" id="UP001596072">
    <property type="component" value="Unassembled WGS sequence"/>
</dbReference>
<dbReference type="SUPFAM" id="SSF52540">
    <property type="entry name" value="P-loop containing nucleoside triphosphate hydrolases"/>
    <property type="match status" value="1"/>
</dbReference>
<sequence>MTPGHQASTGVEHAGDSLGGKMLTEVIRLHSALKSAPLPLDLPGVGALRAAREQVIEQLEDYIIPRLTDLGAPLLVVVGGSTGAGKSTLVNTLVGEKVTNPGLLRPTTMSPVLVHHPDDGQWFGPERLLPDLKRVTEPTNDQHAIQLVPSANVPRGLAILDAPDVDSVETRNRELASQLLAAADLWLFVTSAARYSDQVPWDHLKLAVDRSTAVALVLSRTPAEDVGTVSVHLARMMAARGLKDSPLFSVAHGTVTDDGMLPASYAADIRSWLQALAADVAARREIVNQTVAGAVRTVTRKSFPIADSAALQVEAIADLLALADRVYDDAQAALLAASSDGTLLRGDLLARWQEFVGSGELVRTLEAKVGFVRERLVNAIKGKPQQAERVGVAIEMALETLVADHSERVAAAAAAAWREKEYGDALLAVTPSDLSRAGRGLRRRTEQEIRAWHEELQDLVKHEAGEARHSARFLAVGVRGLAVTLAVVALAGSTPSGPAADSIRMGNGLLETILGPGAAGRLVDQARGTLARRLTTLLGEERARYLSPAAQWQLKPDAPDQLRQAARRVDDLRFAAAKKGTGGHL</sequence>
<organism evidence="2 3">
    <name type="scientific">Nocardioides vastitatis</name>
    <dbReference type="NCBI Taxonomy" id="2568655"/>
    <lineage>
        <taxon>Bacteria</taxon>
        <taxon>Bacillati</taxon>
        <taxon>Actinomycetota</taxon>
        <taxon>Actinomycetes</taxon>
        <taxon>Propionibacteriales</taxon>
        <taxon>Nocardioidaceae</taxon>
        <taxon>Nocardioides</taxon>
    </lineage>
</organism>
<dbReference type="InterPro" id="IPR027417">
    <property type="entry name" value="P-loop_NTPase"/>
</dbReference>
<dbReference type="InterPro" id="IPR045063">
    <property type="entry name" value="Dynamin_N"/>
</dbReference>
<evidence type="ECO:0000259" key="1">
    <source>
        <dbReference type="Pfam" id="PF00350"/>
    </source>
</evidence>
<accession>A0ABW0ZFJ6</accession>
<evidence type="ECO:0000313" key="3">
    <source>
        <dbReference type="Proteomes" id="UP001596072"/>
    </source>
</evidence>